<dbReference type="PANTHER" id="PTHR13902">
    <property type="entry name" value="SERINE/THREONINE-PROTEIN KINASE WNK WITH NO LYSINE -RELATED"/>
    <property type="match status" value="1"/>
</dbReference>
<evidence type="ECO:0000313" key="9">
    <source>
        <dbReference type="EMBL" id="RWS26454.1"/>
    </source>
</evidence>
<feature type="domain" description="Protein kinase" evidence="8">
    <location>
        <begin position="14"/>
        <end position="333"/>
    </location>
</feature>
<evidence type="ECO:0000256" key="5">
    <source>
        <dbReference type="ARBA" id="ARBA00069870"/>
    </source>
</evidence>
<sequence length="549" mass="62129">MNFADNPSRNLQCLRTVADLSSGALGVMVDSRSTVDSENKSNLENEDSEDESEILEESPCGRWLKRREEVEQRDIPGIDATYLAMDTEEGVEVVWNEVRFSERKYFNAREEKITEVFDRLIQLKHPNIVKLHKHWMDKDVDNPRVIFITEYMSSGSLKQFLKKTKRNVIKMALPAWKRWCTQILSALCYLHSSQPPIIHANLTCDTIFISHNGLIKIGAVAPDAIHRYVKTVKEDSMANIYYVAPEIGSVTGNDSSVLSSAVDIYSFGMCALEMAALEITGNGETGTQITDDIVNKTIESLDNPLQKDFIRKCLQKNPVLRPTARELLFHPVIYEVPSLRLLSAHVIVNTPSYQPEQLTEEALYRSIQSLNADTILAQITHKDGRPGTMIKCCDAPRREVEKFLDEVRNGAYPLTAIMPTSRPPIISRQRTTSPALSGEALKQSTSPENPYDEENRRIINMMCNVKAHQESDVLMVMTLLLRMDDKMNRQLSCDVEQKESPLCLADELVYCGFINQADRDMVANLITDTINRSKNPANFVQTEHTNSVQ</sequence>
<evidence type="ECO:0000256" key="1">
    <source>
        <dbReference type="ARBA" id="ARBA00004544"/>
    </source>
</evidence>
<protein>
    <recommendedName>
        <fullName evidence="5">Nuclear receptor-binding protein homolog</fullName>
    </recommendedName>
    <alternativeName>
        <fullName evidence="6">MLF1-adaptor molecule</fullName>
    </alternativeName>
</protein>
<comment type="function">
    <text evidence="4">May play a role in subcellular trafficking between the endoplasmic reticulum and Golgi apparatus.</text>
</comment>
<keyword evidence="3" id="KW-0597">Phosphoprotein</keyword>
<comment type="subcellular location">
    <subcellularLocation>
        <location evidence="1">Cytoplasm</location>
        <location evidence="1">Cell cortex</location>
    </subcellularLocation>
</comment>
<dbReference type="EMBL" id="NCKV01002744">
    <property type="protein sequence ID" value="RWS26454.1"/>
    <property type="molecule type" value="Genomic_DNA"/>
</dbReference>
<dbReference type="AlphaFoldDB" id="A0A443SG05"/>
<dbReference type="VEuPathDB" id="VectorBase:LDEU005586"/>
<gene>
    <name evidence="9" type="ORF">B4U80_09301</name>
</gene>
<dbReference type="InterPro" id="IPR050588">
    <property type="entry name" value="WNK_Ser-Thr_kinase"/>
</dbReference>
<dbReference type="STRING" id="299467.A0A443SG05"/>
<feature type="region of interest" description="Disordered" evidence="7">
    <location>
        <begin position="424"/>
        <end position="452"/>
    </location>
</feature>
<evidence type="ECO:0000256" key="7">
    <source>
        <dbReference type="SAM" id="MobiDB-lite"/>
    </source>
</evidence>
<keyword evidence="9" id="KW-0675">Receptor</keyword>
<name>A0A443SG05_9ACAR</name>
<accession>A0A443SG05</accession>
<dbReference type="Pfam" id="PF00069">
    <property type="entry name" value="Pkinase"/>
    <property type="match status" value="1"/>
</dbReference>
<dbReference type="GO" id="GO:0005524">
    <property type="term" value="F:ATP binding"/>
    <property type="evidence" value="ECO:0007669"/>
    <property type="project" value="InterPro"/>
</dbReference>
<evidence type="ECO:0000256" key="6">
    <source>
        <dbReference type="ARBA" id="ARBA00078305"/>
    </source>
</evidence>
<comment type="caution">
    <text evidence="9">The sequence shown here is derived from an EMBL/GenBank/DDBJ whole genome shotgun (WGS) entry which is preliminary data.</text>
</comment>
<evidence type="ECO:0000313" key="10">
    <source>
        <dbReference type="Proteomes" id="UP000288716"/>
    </source>
</evidence>
<feature type="compositionally biased region" description="Basic and acidic residues" evidence="7">
    <location>
        <begin position="33"/>
        <end position="43"/>
    </location>
</feature>
<evidence type="ECO:0000256" key="3">
    <source>
        <dbReference type="ARBA" id="ARBA00022553"/>
    </source>
</evidence>
<keyword evidence="10" id="KW-1185">Reference proteome</keyword>
<organism evidence="9 10">
    <name type="scientific">Leptotrombidium deliense</name>
    <dbReference type="NCBI Taxonomy" id="299467"/>
    <lineage>
        <taxon>Eukaryota</taxon>
        <taxon>Metazoa</taxon>
        <taxon>Ecdysozoa</taxon>
        <taxon>Arthropoda</taxon>
        <taxon>Chelicerata</taxon>
        <taxon>Arachnida</taxon>
        <taxon>Acari</taxon>
        <taxon>Acariformes</taxon>
        <taxon>Trombidiformes</taxon>
        <taxon>Prostigmata</taxon>
        <taxon>Anystina</taxon>
        <taxon>Parasitengona</taxon>
        <taxon>Trombiculoidea</taxon>
        <taxon>Trombiculidae</taxon>
        <taxon>Leptotrombidium</taxon>
    </lineage>
</organism>
<dbReference type="Gene3D" id="1.10.510.10">
    <property type="entry name" value="Transferase(Phosphotransferase) domain 1"/>
    <property type="match status" value="1"/>
</dbReference>
<evidence type="ECO:0000256" key="4">
    <source>
        <dbReference type="ARBA" id="ARBA00055167"/>
    </source>
</evidence>
<dbReference type="GO" id="GO:0005938">
    <property type="term" value="C:cell cortex"/>
    <property type="evidence" value="ECO:0007669"/>
    <property type="project" value="UniProtKB-SubCell"/>
</dbReference>
<proteinExistence type="predicted"/>
<evidence type="ECO:0000259" key="8">
    <source>
        <dbReference type="PROSITE" id="PS50011"/>
    </source>
</evidence>
<dbReference type="PROSITE" id="PS50011">
    <property type="entry name" value="PROTEIN_KINASE_DOM"/>
    <property type="match status" value="1"/>
</dbReference>
<dbReference type="Gene3D" id="3.30.200.20">
    <property type="entry name" value="Phosphorylase Kinase, domain 1"/>
    <property type="match status" value="1"/>
</dbReference>
<dbReference type="FunFam" id="3.30.200.20:FF:000098">
    <property type="entry name" value="Nuclear receptor-binding protein 1"/>
    <property type="match status" value="1"/>
</dbReference>
<feature type="compositionally biased region" description="Acidic residues" evidence="7">
    <location>
        <begin position="44"/>
        <end position="55"/>
    </location>
</feature>
<dbReference type="FunFam" id="1.10.510.10:FF:000842">
    <property type="entry name" value="Nuclear receptor-binding protein"/>
    <property type="match status" value="1"/>
</dbReference>
<dbReference type="InterPro" id="IPR011009">
    <property type="entry name" value="Kinase-like_dom_sf"/>
</dbReference>
<evidence type="ECO:0000256" key="2">
    <source>
        <dbReference type="ARBA" id="ARBA00022490"/>
    </source>
</evidence>
<dbReference type="OrthoDB" id="1034557at2759"/>
<feature type="region of interest" description="Disordered" evidence="7">
    <location>
        <begin position="31"/>
        <end position="55"/>
    </location>
</feature>
<keyword evidence="2" id="KW-0963">Cytoplasm</keyword>
<dbReference type="SUPFAM" id="SSF56112">
    <property type="entry name" value="Protein kinase-like (PK-like)"/>
    <property type="match status" value="1"/>
</dbReference>
<dbReference type="InterPro" id="IPR000719">
    <property type="entry name" value="Prot_kinase_dom"/>
</dbReference>
<reference evidence="9 10" key="1">
    <citation type="journal article" date="2018" name="Gigascience">
        <title>Genomes of trombidid mites reveal novel predicted allergens and laterally-transferred genes associated with secondary metabolism.</title>
        <authorList>
            <person name="Dong X."/>
            <person name="Chaisiri K."/>
            <person name="Xia D."/>
            <person name="Armstrong S.D."/>
            <person name="Fang Y."/>
            <person name="Donnelly M.J."/>
            <person name="Kadowaki T."/>
            <person name="McGarry J.W."/>
            <person name="Darby A.C."/>
            <person name="Makepeace B.L."/>
        </authorList>
    </citation>
    <scope>NUCLEOTIDE SEQUENCE [LARGE SCALE GENOMIC DNA]</scope>
    <source>
        <strain evidence="9">UoL-UT</strain>
    </source>
</reference>
<dbReference type="Proteomes" id="UP000288716">
    <property type="component" value="Unassembled WGS sequence"/>
</dbReference>
<dbReference type="GO" id="GO:0004672">
    <property type="term" value="F:protein kinase activity"/>
    <property type="evidence" value="ECO:0007669"/>
    <property type="project" value="InterPro"/>
</dbReference>